<dbReference type="SUPFAM" id="SSF53335">
    <property type="entry name" value="S-adenosyl-L-methionine-dependent methyltransferases"/>
    <property type="match status" value="1"/>
</dbReference>
<dbReference type="Proteomes" id="UP000008141">
    <property type="component" value="Unassembled WGS sequence"/>
</dbReference>
<accession>E1ZSZ2</accession>
<reference evidence="1 2" key="1">
    <citation type="journal article" date="2010" name="Plant Cell">
        <title>The Chlorella variabilis NC64A genome reveals adaptation to photosymbiosis, coevolution with viruses, and cryptic sex.</title>
        <authorList>
            <person name="Blanc G."/>
            <person name="Duncan G."/>
            <person name="Agarkova I."/>
            <person name="Borodovsky M."/>
            <person name="Gurnon J."/>
            <person name="Kuo A."/>
            <person name="Lindquist E."/>
            <person name="Lucas S."/>
            <person name="Pangilinan J."/>
            <person name="Polle J."/>
            <person name="Salamov A."/>
            <person name="Terry A."/>
            <person name="Yamada T."/>
            <person name="Dunigan D.D."/>
            <person name="Grigoriev I.V."/>
            <person name="Claverie J.M."/>
            <person name="Van Etten J.L."/>
        </authorList>
    </citation>
    <scope>NUCLEOTIDE SEQUENCE [LARGE SCALE GENOMIC DNA]</scope>
    <source>
        <strain evidence="1 2">NC64A</strain>
    </source>
</reference>
<dbReference type="Gene3D" id="3.40.50.150">
    <property type="entry name" value="Vaccinia Virus protein VP39"/>
    <property type="match status" value="1"/>
</dbReference>
<dbReference type="Pfam" id="PF05711">
    <property type="entry name" value="TylF"/>
    <property type="match status" value="1"/>
</dbReference>
<evidence type="ECO:0008006" key="3">
    <source>
        <dbReference type="Google" id="ProtNLM"/>
    </source>
</evidence>
<protein>
    <recommendedName>
        <fullName evidence="3">Macrocin O-methyltransferase</fullName>
    </recommendedName>
</protein>
<dbReference type="InParanoid" id="E1ZSZ2"/>
<dbReference type="RefSeq" id="XP_005843093.1">
    <property type="nucleotide sequence ID" value="XM_005843031.1"/>
</dbReference>
<evidence type="ECO:0000313" key="2">
    <source>
        <dbReference type="Proteomes" id="UP000008141"/>
    </source>
</evidence>
<dbReference type="PANTHER" id="PTHR40036">
    <property type="entry name" value="MACROCIN O-METHYLTRANSFERASE"/>
    <property type="match status" value="1"/>
</dbReference>
<evidence type="ECO:0000313" key="1">
    <source>
        <dbReference type="EMBL" id="EFN50991.1"/>
    </source>
</evidence>
<dbReference type="KEGG" id="cvr:CHLNCDRAFT_13731"/>
<name>E1ZSZ2_CHLVA</name>
<gene>
    <name evidence="1" type="ORF">CHLNCDRAFT_13731</name>
</gene>
<dbReference type="OrthoDB" id="198480at2759"/>
<organism evidence="2">
    <name type="scientific">Chlorella variabilis</name>
    <name type="common">Green alga</name>
    <dbReference type="NCBI Taxonomy" id="554065"/>
    <lineage>
        <taxon>Eukaryota</taxon>
        <taxon>Viridiplantae</taxon>
        <taxon>Chlorophyta</taxon>
        <taxon>core chlorophytes</taxon>
        <taxon>Trebouxiophyceae</taxon>
        <taxon>Chlorellales</taxon>
        <taxon>Chlorellaceae</taxon>
        <taxon>Chlorella clade</taxon>
        <taxon>Chlorella</taxon>
    </lineage>
</organism>
<dbReference type="PANTHER" id="PTHR40036:SF1">
    <property type="entry name" value="MACROCIN O-METHYLTRANSFERASE"/>
    <property type="match status" value="1"/>
</dbReference>
<dbReference type="AlphaFoldDB" id="E1ZSZ2"/>
<dbReference type="GeneID" id="17350443"/>
<dbReference type="InterPro" id="IPR008884">
    <property type="entry name" value="TylF_MeTrfase"/>
</dbReference>
<dbReference type="InterPro" id="IPR029063">
    <property type="entry name" value="SAM-dependent_MTases_sf"/>
</dbReference>
<keyword evidence="2" id="KW-1185">Reference proteome</keyword>
<feature type="non-terminal residue" evidence="1">
    <location>
        <position position="1"/>
    </location>
</feature>
<dbReference type="eggNOG" id="ENOG502S975">
    <property type="taxonomic scope" value="Eukaryota"/>
</dbReference>
<proteinExistence type="predicted"/>
<dbReference type="EMBL" id="GL433869">
    <property type="protein sequence ID" value="EFN50991.1"/>
    <property type="molecule type" value="Genomic_DNA"/>
</dbReference>
<feature type="non-terminal residue" evidence="1">
    <location>
        <position position="165"/>
    </location>
</feature>
<sequence length="165" mass="17468">VETGVFQGGTSILLLKALERFDGGGGRRLWAADSFQGTPAPDEVHDGAGAAASGGGLRRGVAGEYASSLPTFRANLARFRVPTPAHRLRILPGWFNETLAAAPIPAISFLRLDGDLYASTRDALEALYDKLSPGGLIYVDDYGSYAGCRAAVDEFRAERAILSPL</sequence>